<evidence type="ECO:0000256" key="2">
    <source>
        <dbReference type="ARBA" id="ARBA00023002"/>
    </source>
</evidence>
<name>A0A939LTP8_9MICO</name>
<dbReference type="InterPro" id="IPR002347">
    <property type="entry name" value="SDR_fam"/>
</dbReference>
<protein>
    <submittedName>
        <fullName evidence="4">SDR family oxidoreductase</fullName>
    </submittedName>
</protein>
<gene>
    <name evidence="4" type="ORF">J4H91_01140</name>
</gene>
<dbReference type="AlphaFoldDB" id="A0A939LTP8"/>
<dbReference type="FunFam" id="3.40.50.720:FF:000084">
    <property type="entry name" value="Short-chain dehydrogenase reductase"/>
    <property type="match status" value="1"/>
</dbReference>
<dbReference type="SUPFAM" id="SSF51735">
    <property type="entry name" value="NAD(P)-binding Rossmann-fold domains"/>
    <property type="match status" value="1"/>
</dbReference>
<dbReference type="Gene3D" id="3.40.50.720">
    <property type="entry name" value="NAD(P)-binding Rossmann-like Domain"/>
    <property type="match status" value="1"/>
</dbReference>
<dbReference type="Proteomes" id="UP000664398">
    <property type="component" value="Unassembled WGS sequence"/>
</dbReference>
<dbReference type="InterPro" id="IPR051122">
    <property type="entry name" value="SDR_DHRS6-like"/>
</dbReference>
<dbReference type="GO" id="GO:0016491">
    <property type="term" value="F:oxidoreductase activity"/>
    <property type="evidence" value="ECO:0007669"/>
    <property type="project" value="UniProtKB-KW"/>
</dbReference>
<evidence type="ECO:0000313" key="4">
    <source>
        <dbReference type="EMBL" id="MBO1803926.1"/>
    </source>
</evidence>
<dbReference type="PRINTS" id="PR00081">
    <property type="entry name" value="GDHRDH"/>
</dbReference>
<dbReference type="Pfam" id="PF13561">
    <property type="entry name" value="adh_short_C2"/>
    <property type="match status" value="1"/>
</dbReference>
<dbReference type="CDD" id="cd05233">
    <property type="entry name" value="SDR_c"/>
    <property type="match status" value="1"/>
</dbReference>
<evidence type="ECO:0000256" key="1">
    <source>
        <dbReference type="ARBA" id="ARBA00006484"/>
    </source>
</evidence>
<comment type="caution">
    <text evidence="4">The sequence shown here is derived from an EMBL/GenBank/DDBJ whole genome shotgun (WGS) entry which is preliminary data.</text>
</comment>
<keyword evidence="5" id="KW-1185">Reference proteome</keyword>
<reference evidence="4" key="1">
    <citation type="submission" date="2021-03" db="EMBL/GenBank/DDBJ databases">
        <title>Leucobacter chromiisoli sp. nov., isolated from chromium-containing soil of chemical plant.</title>
        <authorList>
            <person name="Xu Z."/>
        </authorList>
    </citation>
    <scope>NUCLEOTIDE SEQUENCE</scope>
    <source>
        <strain evidence="4">A2</strain>
    </source>
</reference>
<dbReference type="PRINTS" id="PR00080">
    <property type="entry name" value="SDRFAMILY"/>
</dbReference>
<accession>A0A939LTP8</accession>
<proteinExistence type="inferred from homology"/>
<dbReference type="InterPro" id="IPR020904">
    <property type="entry name" value="Sc_DH/Rdtase_CS"/>
</dbReference>
<dbReference type="PANTHER" id="PTHR43477:SF1">
    <property type="entry name" value="DIHYDROANTICAPSIN 7-DEHYDROGENASE"/>
    <property type="match status" value="1"/>
</dbReference>
<feature type="domain" description="Ketoreductase" evidence="3">
    <location>
        <begin position="7"/>
        <end position="182"/>
    </location>
</feature>
<dbReference type="SMART" id="SM00822">
    <property type="entry name" value="PKS_KR"/>
    <property type="match status" value="1"/>
</dbReference>
<sequence>MRGLSGKRVLVTGAAGGIGAAIVSRLVEEGCRVLAVDMVEPKESGAEFRGTCDVTDEQSVDGVFQAAVDAVGDIDGLVATAGIQVSKPTHELTVDELRKVVDVSLVGTFLATRFVIPRMLEAGGGSIVTFGSTAAVGAAPELASYAAAKGAVLQFTRSIAAEYGSRGIRSNCICPGGTMTPMMREIDASRVGRDHFLERHPIGRYAEPSEIAAGVAFLLSDESSFVLGSAMMVDGGYSMA</sequence>
<dbReference type="EMBL" id="JAGDYL010000001">
    <property type="protein sequence ID" value="MBO1803926.1"/>
    <property type="molecule type" value="Genomic_DNA"/>
</dbReference>
<evidence type="ECO:0000259" key="3">
    <source>
        <dbReference type="SMART" id="SM00822"/>
    </source>
</evidence>
<dbReference type="PANTHER" id="PTHR43477">
    <property type="entry name" value="DIHYDROANTICAPSIN 7-DEHYDROGENASE"/>
    <property type="match status" value="1"/>
</dbReference>
<evidence type="ECO:0000313" key="5">
    <source>
        <dbReference type="Proteomes" id="UP000664398"/>
    </source>
</evidence>
<dbReference type="PROSITE" id="PS00061">
    <property type="entry name" value="ADH_SHORT"/>
    <property type="match status" value="1"/>
</dbReference>
<comment type="similarity">
    <text evidence="1">Belongs to the short-chain dehydrogenases/reductases (SDR) family.</text>
</comment>
<organism evidence="4 5">
    <name type="scientific">Leucobacter ruminantium</name>
    <dbReference type="NCBI Taxonomy" id="1289170"/>
    <lineage>
        <taxon>Bacteria</taxon>
        <taxon>Bacillati</taxon>
        <taxon>Actinomycetota</taxon>
        <taxon>Actinomycetes</taxon>
        <taxon>Micrococcales</taxon>
        <taxon>Microbacteriaceae</taxon>
        <taxon>Leucobacter</taxon>
    </lineage>
</organism>
<dbReference type="RefSeq" id="WP_208044405.1">
    <property type="nucleotide sequence ID" value="NZ_JAGDYL010000001.1"/>
</dbReference>
<dbReference type="InterPro" id="IPR057326">
    <property type="entry name" value="KR_dom"/>
</dbReference>
<keyword evidence="2" id="KW-0560">Oxidoreductase</keyword>
<dbReference type="InterPro" id="IPR036291">
    <property type="entry name" value="NAD(P)-bd_dom_sf"/>
</dbReference>